<keyword evidence="5 6" id="KW-0472">Membrane</keyword>
<dbReference type="Proteomes" id="UP000789342">
    <property type="component" value="Unassembled WGS sequence"/>
</dbReference>
<dbReference type="Pfam" id="PF04515">
    <property type="entry name" value="Choline_transpo"/>
    <property type="match status" value="1"/>
</dbReference>
<evidence type="ECO:0000313" key="8">
    <source>
        <dbReference type="Proteomes" id="UP000789342"/>
    </source>
</evidence>
<evidence type="ECO:0000256" key="5">
    <source>
        <dbReference type="ARBA" id="ARBA00023136"/>
    </source>
</evidence>
<comment type="caution">
    <text evidence="6">Lacks conserved residue(s) required for the propagation of feature annotation.</text>
</comment>
<comment type="caution">
    <text evidence="7">The sequence shown here is derived from an EMBL/GenBank/DDBJ whole genome shotgun (WGS) entry which is preliminary data.</text>
</comment>
<keyword evidence="8" id="KW-1185">Reference proteome</keyword>
<proteinExistence type="inferred from homology"/>
<sequence>PFIFAIIFSIFVGFIWISLLRSFVQVLIWGVATSVPVVCITMFIWTMWEALTGALRESGKPDPQDNGLVALSFLPLGIAFGFIILLRVRRKEIDKAIKVIGLACEIINDNPRMLAISLMLLGVYVLFSTIWLVFFSRVFLLGRMVQTS</sequence>
<evidence type="ECO:0000256" key="2">
    <source>
        <dbReference type="ARBA" id="ARBA00007168"/>
    </source>
</evidence>
<feature type="transmembrane region" description="Helical" evidence="6">
    <location>
        <begin position="31"/>
        <end position="48"/>
    </location>
</feature>
<keyword evidence="3 6" id="KW-0812">Transmembrane</keyword>
<dbReference type="GO" id="GO:0005886">
    <property type="term" value="C:plasma membrane"/>
    <property type="evidence" value="ECO:0007669"/>
    <property type="project" value="UniProtKB-SubCell"/>
</dbReference>
<dbReference type="EMBL" id="CAJVPV010051064">
    <property type="protein sequence ID" value="CAG8778769.1"/>
    <property type="molecule type" value="Genomic_DNA"/>
</dbReference>
<evidence type="ECO:0000256" key="4">
    <source>
        <dbReference type="ARBA" id="ARBA00022989"/>
    </source>
</evidence>
<dbReference type="GO" id="GO:0022857">
    <property type="term" value="F:transmembrane transporter activity"/>
    <property type="evidence" value="ECO:0007669"/>
    <property type="project" value="UniProtKB-UniRule"/>
</dbReference>
<dbReference type="InterPro" id="IPR007603">
    <property type="entry name" value="Choline_transptr-like"/>
</dbReference>
<evidence type="ECO:0000313" key="7">
    <source>
        <dbReference type="EMBL" id="CAG8778769.1"/>
    </source>
</evidence>
<dbReference type="AlphaFoldDB" id="A0A9N9JFV8"/>
<reference evidence="7" key="1">
    <citation type="submission" date="2021-06" db="EMBL/GenBank/DDBJ databases">
        <authorList>
            <person name="Kallberg Y."/>
            <person name="Tangrot J."/>
            <person name="Rosling A."/>
        </authorList>
    </citation>
    <scope>NUCLEOTIDE SEQUENCE</scope>
    <source>
        <strain evidence="7">CL551</strain>
    </source>
</reference>
<feature type="transmembrane region" description="Helical" evidence="6">
    <location>
        <begin position="118"/>
        <end position="140"/>
    </location>
</feature>
<comment type="function">
    <text evidence="6">Probably involved in transport through the plasma membrane.</text>
</comment>
<name>A0A9N9JFV8_9GLOM</name>
<evidence type="ECO:0000256" key="1">
    <source>
        <dbReference type="ARBA" id="ARBA00004141"/>
    </source>
</evidence>
<comment type="similarity">
    <text evidence="2 6">Belongs to the CTL (choline transporter-like) family.</text>
</comment>
<dbReference type="OrthoDB" id="2378483at2759"/>
<feature type="transmembrane region" description="Helical" evidence="6">
    <location>
        <begin position="68"/>
        <end position="88"/>
    </location>
</feature>
<evidence type="ECO:0000256" key="6">
    <source>
        <dbReference type="RuleBase" id="RU368066"/>
    </source>
</evidence>
<keyword evidence="4 6" id="KW-1133">Transmembrane helix</keyword>
<comment type="subcellular location">
    <subcellularLocation>
        <location evidence="6">Cell membrane</location>
        <topology evidence="6">Multi-pass membrane protein</topology>
    </subcellularLocation>
    <subcellularLocation>
        <location evidence="1">Membrane</location>
        <topology evidence="1">Multi-pass membrane protein</topology>
    </subcellularLocation>
</comment>
<evidence type="ECO:0000256" key="3">
    <source>
        <dbReference type="ARBA" id="ARBA00022692"/>
    </source>
</evidence>
<feature type="non-terminal residue" evidence="7">
    <location>
        <position position="1"/>
    </location>
</feature>
<accession>A0A9N9JFV8</accession>
<gene>
    <name evidence="7" type="ORF">AMORRO_LOCUS17136</name>
</gene>
<organism evidence="7 8">
    <name type="scientific">Acaulospora morrowiae</name>
    <dbReference type="NCBI Taxonomy" id="94023"/>
    <lineage>
        <taxon>Eukaryota</taxon>
        <taxon>Fungi</taxon>
        <taxon>Fungi incertae sedis</taxon>
        <taxon>Mucoromycota</taxon>
        <taxon>Glomeromycotina</taxon>
        <taxon>Glomeromycetes</taxon>
        <taxon>Diversisporales</taxon>
        <taxon>Acaulosporaceae</taxon>
        <taxon>Acaulospora</taxon>
    </lineage>
</organism>
<feature type="transmembrane region" description="Helical" evidence="6">
    <location>
        <begin position="6"/>
        <end position="24"/>
    </location>
</feature>
<protein>
    <recommendedName>
        <fullName evidence="6">Protein PNS1</fullName>
    </recommendedName>
</protein>
<feature type="non-terminal residue" evidence="7">
    <location>
        <position position="148"/>
    </location>
</feature>